<sequence length="318" mass="35025">MFLIVPVALGAPLRLTAASGSSVSGNVSNVVIIRSSVVGAVNITEYNRVCWLDADCVGLYPICKNRPSSCRCMSPGICVLLRKHGQKCTSDDSCEDTMHCVLAPNQNFDKEGPRITGVCRCAPRSRYSSFLRRCFKRWDEERSVAEFPQQGGENAIVREGLPSTHGAGSYVPHFPDLPDPGGEDVNAPDEIPATYDGAILVGFLSLGLVVLCLGLAMWCHYTGSRLRTQQLLHPQLHAHERLYTSYASLHHTYGRPSSLPPEEKSAESIPLDMFIPPPEMYQTPGFRNYLSISDSVASPSRSEECVNMLRAERPRTLR</sequence>
<keyword evidence="2" id="KW-0732">Signal</keyword>
<evidence type="ECO:0000313" key="4">
    <source>
        <dbReference type="Proteomes" id="UP000235965"/>
    </source>
</evidence>
<gene>
    <name evidence="3" type="ORF">B7P43_G17474</name>
</gene>
<protein>
    <recommendedName>
        <fullName evidence="5">EB domain-containing protein</fullName>
    </recommendedName>
</protein>
<name>A0A2J7R4C1_9NEOP</name>
<feature type="chain" id="PRO_5014420535" description="EB domain-containing protein" evidence="2">
    <location>
        <begin position="19"/>
        <end position="318"/>
    </location>
</feature>
<evidence type="ECO:0000256" key="2">
    <source>
        <dbReference type="SAM" id="SignalP"/>
    </source>
</evidence>
<keyword evidence="1" id="KW-1133">Transmembrane helix</keyword>
<evidence type="ECO:0000256" key="1">
    <source>
        <dbReference type="SAM" id="Phobius"/>
    </source>
</evidence>
<feature type="transmembrane region" description="Helical" evidence="1">
    <location>
        <begin position="198"/>
        <end position="219"/>
    </location>
</feature>
<reference evidence="3 4" key="1">
    <citation type="submission" date="2017-12" db="EMBL/GenBank/DDBJ databases">
        <title>Hemimetabolous genomes reveal molecular basis of termite eusociality.</title>
        <authorList>
            <person name="Harrison M.C."/>
            <person name="Jongepier E."/>
            <person name="Robertson H.M."/>
            <person name="Arning N."/>
            <person name="Bitard-Feildel T."/>
            <person name="Chao H."/>
            <person name="Childers C.P."/>
            <person name="Dinh H."/>
            <person name="Doddapaneni H."/>
            <person name="Dugan S."/>
            <person name="Gowin J."/>
            <person name="Greiner C."/>
            <person name="Han Y."/>
            <person name="Hu H."/>
            <person name="Hughes D.S.T."/>
            <person name="Huylmans A.-K."/>
            <person name="Kemena C."/>
            <person name="Kremer L.P.M."/>
            <person name="Lee S.L."/>
            <person name="Lopez-Ezquerra A."/>
            <person name="Mallet L."/>
            <person name="Monroy-Kuhn J.M."/>
            <person name="Moser A."/>
            <person name="Murali S.C."/>
            <person name="Muzny D.M."/>
            <person name="Otani S."/>
            <person name="Piulachs M.-D."/>
            <person name="Poelchau M."/>
            <person name="Qu J."/>
            <person name="Schaub F."/>
            <person name="Wada-Katsumata A."/>
            <person name="Worley K.C."/>
            <person name="Xie Q."/>
            <person name="Ylla G."/>
            <person name="Poulsen M."/>
            <person name="Gibbs R.A."/>
            <person name="Schal C."/>
            <person name="Richards S."/>
            <person name="Belles X."/>
            <person name="Korb J."/>
            <person name="Bornberg-Bauer E."/>
        </authorList>
    </citation>
    <scope>NUCLEOTIDE SEQUENCE [LARGE SCALE GENOMIC DNA]</scope>
    <source>
        <tissue evidence="3">Whole body</tissue>
    </source>
</reference>
<feature type="signal peptide" evidence="2">
    <location>
        <begin position="1"/>
        <end position="18"/>
    </location>
</feature>
<dbReference type="InParanoid" id="A0A2J7R4C1"/>
<dbReference type="Proteomes" id="UP000235965">
    <property type="component" value="Unassembled WGS sequence"/>
</dbReference>
<evidence type="ECO:0008006" key="5">
    <source>
        <dbReference type="Google" id="ProtNLM"/>
    </source>
</evidence>
<comment type="caution">
    <text evidence="3">The sequence shown here is derived from an EMBL/GenBank/DDBJ whole genome shotgun (WGS) entry which is preliminary data.</text>
</comment>
<accession>A0A2J7R4C1</accession>
<dbReference type="EMBL" id="NEVH01007451">
    <property type="protein sequence ID" value="PNF35667.1"/>
    <property type="molecule type" value="Genomic_DNA"/>
</dbReference>
<keyword evidence="1" id="KW-0472">Membrane</keyword>
<keyword evidence="4" id="KW-1185">Reference proteome</keyword>
<keyword evidence="1" id="KW-0812">Transmembrane</keyword>
<dbReference type="AlphaFoldDB" id="A0A2J7R4C1"/>
<organism evidence="3 4">
    <name type="scientific">Cryptotermes secundus</name>
    <dbReference type="NCBI Taxonomy" id="105785"/>
    <lineage>
        <taxon>Eukaryota</taxon>
        <taxon>Metazoa</taxon>
        <taxon>Ecdysozoa</taxon>
        <taxon>Arthropoda</taxon>
        <taxon>Hexapoda</taxon>
        <taxon>Insecta</taxon>
        <taxon>Pterygota</taxon>
        <taxon>Neoptera</taxon>
        <taxon>Polyneoptera</taxon>
        <taxon>Dictyoptera</taxon>
        <taxon>Blattodea</taxon>
        <taxon>Blattoidea</taxon>
        <taxon>Termitoidae</taxon>
        <taxon>Kalotermitidae</taxon>
        <taxon>Cryptotermitinae</taxon>
        <taxon>Cryptotermes</taxon>
    </lineage>
</organism>
<proteinExistence type="predicted"/>
<evidence type="ECO:0000313" key="3">
    <source>
        <dbReference type="EMBL" id="PNF35667.1"/>
    </source>
</evidence>